<dbReference type="InterPro" id="IPR004294">
    <property type="entry name" value="Carotenoid_Oase"/>
</dbReference>
<comment type="caution">
    <text evidence="6">The sequence shown here is derived from an EMBL/GenBank/DDBJ whole genome shotgun (WGS) entry which is preliminary data.</text>
</comment>
<reference evidence="6 7" key="1">
    <citation type="submission" date="2015-02" db="EMBL/GenBank/DDBJ databases">
        <title>Draft genome sequence of Aspergillus parasiticus SU-1.</title>
        <authorList>
            <person name="Yu J."/>
            <person name="Fedorova N."/>
            <person name="Yin Y."/>
            <person name="Losada L."/>
            <person name="Zafar N."/>
            <person name="Taujale R."/>
            <person name="Ehrlich K.C."/>
            <person name="Bhatnagar D."/>
            <person name="Cleveland T.E."/>
            <person name="Bennett J.W."/>
            <person name="Nierman W.C."/>
        </authorList>
    </citation>
    <scope>NUCLEOTIDE SEQUENCE [LARGE SCALE GENOMIC DNA]</scope>
    <source>
        <strain evidence="7">ATCC 56775 / NRRL 5862 / SRRC 143 / SU-1</strain>
    </source>
</reference>
<dbReference type="GO" id="GO:0046872">
    <property type="term" value="F:metal ion binding"/>
    <property type="evidence" value="ECO:0007669"/>
    <property type="project" value="UniProtKB-KW"/>
</dbReference>
<protein>
    <submittedName>
        <fullName evidence="6">Retinal pigment epithelial membrane protein</fullName>
    </submittedName>
</protein>
<evidence type="ECO:0000256" key="2">
    <source>
        <dbReference type="ARBA" id="ARBA00022723"/>
    </source>
</evidence>
<evidence type="ECO:0000256" key="3">
    <source>
        <dbReference type="ARBA" id="ARBA00023002"/>
    </source>
</evidence>
<feature type="binding site" evidence="5">
    <location>
        <position position="339"/>
    </location>
    <ligand>
        <name>Fe cation</name>
        <dbReference type="ChEBI" id="CHEBI:24875"/>
        <note>catalytic</note>
    </ligand>
</feature>
<name>A0A0F0IJ62_ASPPU</name>
<evidence type="ECO:0000313" key="6">
    <source>
        <dbReference type="EMBL" id="KJK67740.1"/>
    </source>
</evidence>
<comment type="similarity">
    <text evidence="1">Belongs to the carotenoid oxygenase family.</text>
</comment>
<dbReference type="PANTHER" id="PTHR10543">
    <property type="entry name" value="BETA-CAROTENE DIOXYGENASE"/>
    <property type="match status" value="1"/>
</dbReference>
<dbReference type="PANTHER" id="PTHR10543:SF89">
    <property type="entry name" value="CAROTENOID 9,10(9',10')-CLEAVAGE DIOXYGENASE 1"/>
    <property type="match status" value="1"/>
</dbReference>
<evidence type="ECO:0000256" key="4">
    <source>
        <dbReference type="ARBA" id="ARBA00023004"/>
    </source>
</evidence>
<keyword evidence="4 5" id="KW-0408">Iron</keyword>
<feature type="binding site" evidence="5">
    <location>
        <position position="223"/>
    </location>
    <ligand>
        <name>Fe cation</name>
        <dbReference type="ChEBI" id="CHEBI:24875"/>
        <note>catalytic</note>
    </ligand>
</feature>
<dbReference type="AlphaFoldDB" id="A0A0F0IJ62"/>
<dbReference type="EMBL" id="JZEE01000161">
    <property type="protein sequence ID" value="KJK67740.1"/>
    <property type="molecule type" value="Genomic_DNA"/>
</dbReference>
<dbReference type="STRING" id="1403190.A0A0F0IJ62"/>
<evidence type="ECO:0000256" key="5">
    <source>
        <dbReference type="PIRSR" id="PIRSR604294-1"/>
    </source>
</evidence>
<gene>
    <name evidence="6" type="ORF">P875_00108986</name>
</gene>
<accession>A0A0F0IJ62</accession>
<feature type="binding site" evidence="5">
    <location>
        <position position="276"/>
    </location>
    <ligand>
        <name>Fe cation</name>
        <dbReference type="ChEBI" id="CHEBI:24875"/>
        <note>catalytic</note>
    </ligand>
</feature>
<keyword evidence="3" id="KW-0560">Oxidoreductase</keyword>
<proteinExistence type="inferred from homology"/>
<dbReference type="GO" id="GO:0016121">
    <property type="term" value="P:carotene catabolic process"/>
    <property type="evidence" value="ECO:0007669"/>
    <property type="project" value="TreeGrafter"/>
</dbReference>
<feature type="binding site" evidence="5">
    <location>
        <position position="574"/>
    </location>
    <ligand>
        <name>Fe cation</name>
        <dbReference type="ChEBI" id="CHEBI:24875"/>
        <note>catalytic</note>
    </ligand>
</feature>
<evidence type="ECO:0000313" key="7">
    <source>
        <dbReference type="Proteomes" id="UP000033540"/>
    </source>
</evidence>
<sequence>MIGKEKNRKHPYFSGNYAPIYTVQHAHPCEVQGTIPEEFLGGQYVRNGSNSLQDDDRRDLHWFDGDGMLSGVFFRRMSGSKVQQPLYSNRYILTDVHCATAEYPHISPIISSATTLLSPMVSPMKVFMGMLRTMALMLSSFLGFVVRPIRRISTANTNILYHDGRVLATMETGPPMRVYLPSLSTVGWFTGSSAEGEPPDEIMGPSISGPGIEGFHNEMTTAHPHSDYQTGELLLFHSTFIFPFVHYSIISAGWAGKHGSYLNQPVPGFTSGKMIHDFGVSRKHTIMLDVPLSMDPTNITRNKPAIEYDPHGRTRFGVFPRYCPAQIQWYETDPCCIFHTVNSWDESVPWGTRVHMLVCRMNSASPIYHMGDLDAPAEANHENPECRLYYYQFPADRSSNITEQWALSAIPFEFPHVPRHIEMTAAQFVYGCSMSEGNFATRQKSNVKIDCLVKMDVQRLFQVAEAHPPTQITGCVDQRSINEILATNNADDPIQVFALPYGWYAQECSFVPRKDGISEDDGWLVTYVFDESQLDANGNAPATSRSELWIIDARNMRDIVARVLLPQRVPYGMHGDWFSEEQILNQREVTEFRSLD</sequence>
<dbReference type="Proteomes" id="UP000033540">
    <property type="component" value="Unassembled WGS sequence"/>
</dbReference>
<dbReference type="GO" id="GO:0010436">
    <property type="term" value="F:carotenoid dioxygenase activity"/>
    <property type="evidence" value="ECO:0007669"/>
    <property type="project" value="TreeGrafter"/>
</dbReference>
<dbReference type="OrthoDB" id="1069523at2759"/>
<organism evidence="6 7">
    <name type="scientific">Aspergillus parasiticus (strain ATCC 56775 / NRRL 5862 / SRRC 143 / SU-1)</name>
    <dbReference type="NCBI Taxonomy" id="1403190"/>
    <lineage>
        <taxon>Eukaryota</taxon>
        <taxon>Fungi</taxon>
        <taxon>Dikarya</taxon>
        <taxon>Ascomycota</taxon>
        <taxon>Pezizomycotina</taxon>
        <taxon>Eurotiomycetes</taxon>
        <taxon>Eurotiomycetidae</taxon>
        <taxon>Eurotiales</taxon>
        <taxon>Aspergillaceae</taxon>
        <taxon>Aspergillus</taxon>
        <taxon>Aspergillus subgen. Circumdati</taxon>
    </lineage>
</organism>
<comment type="cofactor">
    <cofactor evidence="5">
        <name>Fe(2+)</name>
        <dbReference type="ChEBI" id="CHEBI:29033"/>
    </cofactor>
    <text evidence="5">Binds 1 Fe(2+) ion per subunit.</text>
</comment>
<dbReference type="Pfam" id="PF03055">
    <property type="entry name" value="RPE65"/>
    <property type="match status" value="1"/>
</dbReference>
<keyword evidence="2 5" id="KW-0479">Metal-binding</keyword>
<evidence type="ECO:0000256" key="1">
    <source>
        <dbReference type="ARBA" id="ARBA00006787"/>
    </source>
</evidence>